<dbReference type="InterPro" id="IPR057696">
    <property type="entry name" value="DUF7936"/>
</dbReference>
<gene>
    <name evidence="2" type="ORF">UFOVP232_48</name>
</gene>
<name>A0A6J7WTS7_9CAUD</name>
<accession>A0A6J7WTS7</accession>
<organism evidence="2">
    <name type="scientific">uncultured Caudovirales phage</name>
    <dbReference type="NCBI Taxonomy" id="2100421"/>
    <lineage>
        <taxon>Viruses</taxon>
        <taxon>Duplodnaviria</taxon>
        <taxon>Heunggongvirae</taxon>
        <taxon>Uroviricota</taxon>
        <taxon>Caudoviricetes</taxon>
        <taxon>Peduoviridae</taxon>
        <taxon>Maltschvirus</taxon>
        <taxon>Maltschvirus maltsch</taxon>
    </lineage>
</organism>
<dbReference type="EMBL" id="LR798281">
    <property type="protein sequence ID" value="CAB5220102.1"/>
    <property type="molecule type" value="Genomic_DNA"/>
</dbReference>
<proteinExistence type="predicted"/>
<protein>
    <recommendedName>
        <fullName evidence="1">DUF7936 domain-containing protein</fullName>
    </recommendedName>
</protein>
<feature type="domain" description="DUF7936" evidence="1">
    <location>
        <begin position="4"/>
        <end position="94"/>
    </location>
</feature>
<sequence length="119" mass="12673">MPATFTIKVNAIRTATVAGREGVVKQVDWTMIGEEAGQKFELPQTTTLADPDGQPFIELANLTEPEVAAWVEATEPNLVGIKTHIQIVLDKEVAKATLAATPMPWAPAPEATVNPTPSA</sequence>
<reference evidence="2" key="1">
    <citation type="submission" date="2020-05" db="EMBL/GenBank/DDBJ databases">
        <authorList>
            <person name="Chiriac C."/>
            <person name="Salcher M."/>
            <person name="Ghai R."/>
            <person name="Kavagutti S V."/>
        </authorList>
    </citation>
    <scope>NUCLEOTIDE SEQUENCE</scope>
</reference>
<evidence type="ECO:0000259" key="1">
    <source>
        <dbReference type="Pfam" id="PF25590"/>
    </source>
</evidence>
<evidence type="ECO:0000313" key="2">
    <source>
        <dbReference type="EMBL" id="CAB5220102.1"/>
    </source>
</evidence>
<dbReference type="Pfam" id="PF25590">
    <property type="entry name" value="DUF7936"/>
    <property type="match status" value="1"/>
</dbReference>